<evidence type="ECO:0000256" key="9">
    <source>
        <dbReference type="ARBA" id="ARBA00022946"/>
    </source>
</evidence>
<evidence type="ECO:0000256" key="8">
    <source>
        <dbReference type="ARBA" id="ARBA00022832"/>
    </source>
</evidence>
<dbReference type="FunFam" id="1.10.1200.10:FF:000017">
    <property type="entry name" value="Acyl carrier protein"/>
    <property type="match status" value="1"/>
</dbReference>
<dbReference type="InterPro" id="IPR006162">
    <property type="entry name" value="Ppantetheine_attach_site"/>
</dbReference>
<dbReference type="InterPro" id="IPR009081">
    <property type="entry name" value="PP-bd_ACP"/>
</dbReference>
<keyword evidence="11 12" id="KW-0275">Fatty acid biosynthesis</keyword>
<organism evidence="14 15">
    <name type="scientific">Quillaja saponaria</name>
    <name type="common">Soap bark tree</name>
    <dbReference type="NCBI Taxonomy" id="32244"/>
    <lineage>
        <taxon>Eukaryota</taxon>
        <taxon>Viridiplantae</taxon>
        <taxon>Streptophyta</taxon>
        <taxon>Embryophyta</taxon>
        <taxon>Tracheophyta</taxon>
        <taxon>Spermatophyta</taxon>
        <taxon>Magnoliopsida</taxon>
        <taxon>eudicotyledons</taxon>
        <taxon>Gunneridae</taxon>
        <taxon>Pentapetalae</taxon>
        <taxon>rosids</taxon>
        <taxon>fabids</taxon>
        <taxon>Fabales</taxon>
        <taxon>Quillajaceae</taxon>
        <taxon>Quillaja</taxon>
    </lineage>
</organism>
<comment type="similarity">
    <text evidence="2">Belongs to the acyl carrier protein (ACP) family.</text>
</comment>
<evidence type="ECO:0000256" key="4">
    <source>
        <dbReference type="ARBA" id="ARBA00022516"/>
    </source>
</evidence>
<evidence type="ECO:0000259" key="13">
    <source>
        <dbReference type="PROSITE" id="PS50075"/>
    </source>
</evidence>
<comment type="subcellular location">
    <subcellularLocation>
        <location evidence="1">Plastid</location>
        <location evidence="1">Chloroplast</location>
    </subcellularLocation>
</comment>
<dbReference type="GO" id="GO:0000036">
    <property type="term" value="F:acyl carrier activity"/>
    <property type="evidence" value="ECO:0007669"/>
    <property type="project" value="InterPro"/>
</dbReference>
<dbReference type="PROSITE" id="PS00012">
    <property type="entry name" value="PHOSPHOPANTETHEINE"/>
    <property type="match status" value="1"/>
</dbReference>
<dbReference type="HAMAP" id="MF_01217">
    <property type="entry name" value="Acyl_carrier"/>
    <property type="match status" value="1"/>
</dbReference>
<keyword evidence="4 12" id="KW-0444">Lipid biosynthesis</keyword>
<dbReference type="GO" id="GO:0009507">
    <property type="term" value="C:chloroplast"/>
    <property type="evidence" value="ECO:0007669"/>
    <property type="project" value="UniProtKB-SubCell"/>
</dbReference>
<proteinExistence type="inferred from homology"/>
<keyword evidence="9" id="KW-0809">Transit peptide</keyword>
<dbReference type="PROSITE" id="PS50075">
    <property type="entry name" value="CARRIER"/>
    <property type="match status" value="1"/>
</dbReference>
<dbReference type="Gene3D" id="1.10.1200.10">
    <property type="entry name" value="ACP-like"/>
    <property type="match status" value="1"/>
</dbReference>
<dbReference type="EMBL" id="JARAOO010000013">
    <property type="protein sequence ID" value="KAJ7945640.1"/>
    <property type="molecule type" value="Genomic_DNA"/>
</dbReference>
<evidence type="ECO:0000256" key="10">
    <source>
        <dbReference type="ARBA" id="ARBA00023098"/>
    </source>
</evidence>
<dbReference type="SUPFAM" id="SSF47336">
    <property type="entry name" value="ACP-like"/>
    <property type="match status" value="1"/>
</dbReference>
<dbReference type="Proteomes" id="UP001163823">
    <property type="component" value="Chromosome 13"/>
</dbReference>
<gene>
    <name evidence="14" type="ORF">O6P43_030669</name>
</gene>
<sequence length="141" mass="15662">MASVSATCLNFQPSLKQPSKTYQATRSTNFSLGWARSTKFPSLRTTRFSISCSKEKQAKPETLQKVCEIVRKQLALTPESELTPETKFSALGADSLDTVEIVMGLEEEFDINVEEESSENITTVQEAADLIEKLVQKKPQA</sequence>
<evidence type="ECO:0000256" key="5">
    <source>
        <dbReference type="ARBA" id="ARBA00022528"/>
    </source>
</evidence>
<keyword evidence="7" id="KW-0934">Plastid</keyword>
<evidence type="ECO:0000313" key="14">
    <source>
        <dbReference type="EMBL" id="KAJ7945640.1"/>
    </source>
</evidence>
<name>A0AAD7KVF6_QUISA</name>
<evidence type="ECO:0000256" key="6">
    <source>
        <dbReference type="ARBA" id="ARBA00022553"/>
    </source>
</evidence>
<keyword evidence="10" id="KW-0443">Lipid metabolism</keyword>
<accession>A0AAD7KVF6</accession>
<comment type="caution">
    <text evidence="14">The sequence shown here is derived from an EMBL/GenBank/DDBJ whole genome shotgun (WGS) entry which is preliminary data.</text>
</comment>
<dbReference type="InterPro" id="IPR044813">
    <property type="entry name" value="ACP_chloroplastic"/>
</dbReference>
<keyword evidence="15" id="KW-1185">Reference proteome</keyword>
<evidence type="ECO:0000256" key="1">
    <source>
        <dbReference type="ARBA" id="ARBA00004229"/>
    </source>
</evidence>
<feature type="domain" description="Carrier" evidence="13">
    <location>
        <begin position="60"/>
        <end position="135"/>
    </location>
</feature>
<keyword evidence="5" id="KW-0150">Chloroplast</keyword>
<comment type="function">
    <text evidence="12">Carrier of the growing fatty acid chain in fatty acid biosynthesis.</text>
</comment>
<dbReference type="Pfam" id="PF00550">
    <property type="entry name" value="PP-binding"/>
    <property type="match status" value="1"/>
</dbReference>
<evidence type="ECO:0000256" key="7">
    <source>
        <dbReference type="ARBA" id="ARBA00022640"/>
    </source>
</evidence>
<dbReference type="NCBIfam" id="NF002148">
    <property type="entry name" value="PRK00982.1-2"/>
    <property type="match status" value="1"/>
</dbReference>
<reference evidence="14" key="1">
    <citation type="journal article" date="2023" name="Science">
        <title>Elucidation of the pathway for biosynthesis of saponin adjuvants from the soapbark tree.</title>
        <authorList>
            <person name="Reed J."/>
            <person name="Orme A."/>
            <person name="El-Demerdash A."/>
            <person name="Owen C."/>
            <person name="Martin L.B.B."/>
            <person name="Misra R.C."/>
            <person name="Kikuchi S."/>
            <person name="Rejzek M."/>
            <person name="Martin A.C."/>
            <person name="Harkess A."/>
            <person name="Leebens-Mack J."/>
            <person name="Louveau T."/>
            <person name="Stephenson M.J."/>
            <person name="Osbourn A."/>
        </authorList>
    </citation>
    <scope>NUCLEOTIDE SEQUENCE</scope>
    <source>
        <strain evidence="14">S10</strain>
    </source>
</reference>
<dbReference type="PANTHER" id="PTHR46153:SF11">
    <property type="entry name" value="ACYL CARRIER PROTEIN 4, CHLOROPLASTIC"/>
    <property type="match status" value="1"/>
</dbReference>
<evidence type="ECO:0000256" key="11">
    <source>
        <dbReference type="ARBA" id="ARBA00023160"/>
    </source>
</evidence>
<keyword evidence="6" id="KW-0597">Phosphoprotein</keyword>
<dbReference type="InterPro" id="IPR003231">
    <property type="entry name" value="ACP"/>
</dbReference>
<keyword evidence="3 12" id="KW-0596">Phosphopantetheine</keyword>
<protein>
    <recommendedName>
        <fullName evidence="12">Acyl carrier protein</fullName>
    </recommendedName>
</protein>
<dbReference type="NCBIfam" id="TIGR00517">
    <property type="entry name" value="acyl_carrier"/>
    <property type="match status" value="1"/>
</dbReference>
<dbReference type="AlphaFoldDB" id="A0AAD7KVF6"/>
<dbReference type="InterPro" id="IPR036736">
    <property type="entry name" value="ACP-like_sf"/>
</dbReference>
<keyword evidence="8" id="KW-0276">Fatty acid metabolism</keyword>
<evidence type="ECO:0000256" key="12">
    <source>
        <dbReference type="RuleBase" id="RU000722"/>
    </source>
</evidence>
<evidence type="ECO:0000256" key="2">
    <source>
        <dbReference type="ARBA" id="ARBA00010930"/>
    </source>
</evidence>
<dbReference type="PANTHER" id="PTHR46153">
    <property type="entry name" value="ACYL CARRIER PROTEIN"/>
    <property type="match status" value="1"/>
</dbReference>
<evidence type="ECO:0000256" key="3">
    <source>
        <dbReference type="ARBA" id="ARBA00022450"/>
    </source>
</evidence>
<evidence type="ECO:0000313" key="15">
    <source>
        <dbReference type="Proteomes" id="UP001163823"/>
    </source>
</evidence>